<proteinExistence type="predicted"/>
<dbReference type="Pfam" id="PF03929">
    <property type="entry name" value="PepSY_TM"/>
    <property type="match status" value="1"/>
</dbReference>
<feature type="transmembrane region" description="Helical" evidence="1">
    <location>
        <begin position="397"/>
        <end position="417"/>
    </location>
</feature>
<sequence length="539" mass="58524">MRPDDNPEGLRQSMSWLHTWTGLLLGWILFAMFLTGTLAFFKPEITRWMQPELRANAATPEQALATAERVLRERAAEASRWTITLPDVRQPTLQVVWTSQQAGEGGGPVRRSFQRLLLDPLTGETLRARETRGGDFFYRFHFELELPRPWGRWLACIAGMFMLVAIISGVITHKKIFTDFFTFRPAKGGQRAWMDGHNALSVLGLPFHFMITLSGVVIFVAMVMPAGIDAAYGNDTRAYTEEAYPGAGAAAPRSTGQPGVLAPLGPMLAQARAHWPDGQVGRIAVNGPASADSTVYVSRHMGDRIAYGRATPALVFDGGTGRLTKEMGQSGPAAQTLGVLIGLHLGLFAEPFLRWVYFLVSLAGTAMVGTGLVLWVKKRRQKHAKAAVTPFSLKLVEGLNVASIAGLCAAVGAFFWANRLLPVDLPQHGLWEGRVFLGVWGVALAHAYLRPRRAWREQLWLGAILLGGVPLLNVLTSDRHLGVSLPAGDWVMAGFDLTALVSGVFLAWLAGRTGRKAAAPVPKAGRAATTLATAQEGRP</sequence>
<feature type="transmembrane region" description="Helical" evidence="1">
    <location>
        <begin position="429"/>
        <end position="447"/>
    </location>
</feature>
<dbReference type="AlphaFoldDB" id="A0A484QHS7"/>
<gene>
    <name evidence="2" type="ORF">ANT2_2832</name>
</gene>
<feature type="transmembrane region" description="Helical" evidence="1">
    <location>
        <begin position="153"/>
        <end position="171"/>
    </location>
</feature>
<feature type="transmembrane region" description="Helical" evidence="1">
    <location>
        <begin position="459"/>
        <end position="475"/>
    </location>
</feature>
<accession>A0A484QHS7</accession>
<reference evidence="2" key="1">
    <citation type="submission" date="2019-03" db="EMBL/GenBank/DDBJ databases">
        <authorList>
            <person name="Danneels B."/>
        </authorList>
    </citation>
    <scope>NUCLEOTIDE SEQUENCE</scope>
</reference>
<organism evidence="2">
    <name type="scientific">plant metagenome</name>
    <dbReference type="NCBI Taxonomy" id="1297885"/>
    <lineage>
        <taxon>unclassified sequences</taxon>
        <taxon>metagenomes</taxon>
        <taxon>organismal metagenomes</taxon>
    </lineage>
</organism>
<dbReference type="InterPro" id="IPR005625">
    <property type="entry name" value="PepSY-ass_TM"/>
</dbReference>
<evidence type="ECO:0000313" key="2">
    <source>
        <dbReference type="EMBL" id="VFR36270.1"/>
    </source>
</evidence>
<keyword evidence="1" id="KW-0812">Transmembrane</keyword>
<feature type="transmembrane region" description="Helical" evidence="1">
    <location>
        <begin position="207"/>
        <end position="228"/>
    </location>
</feature>
<feature type="transmembrane region" description="Helical" evidence="1">
    <location>
        <begin position="490"/>
        <end position="510"/>
    </location>
</feature>
<name>A0A484QHS7_9ZZZZ</name>
<keyword evidence="1" id="KW-0472">Membrane</keyword>
<dbReference type="PANTHER" id="PTHR34219">
    <property type="entry name" value="IRON-REGULATED INNER MEMBRANE PROTEIN-RELATED"/>
    <property type="match status" value="1"/>
</dbReference>
<keyword evidence="1" id="KW-1133">Transmembrane helix</keyword>
<evidence type="ECO:0000256" key="1">
    <source>
        <dbReference type="SAM" id="Phobius"/>
    </source>
</evidence>
<dbReference type="PANTHER" id="PTHR34219:SF4">
    <property type="entry name" value="PEPSY DOMAIN-CONTAINING PROTEIN"/>
    <property type="match status" value="1"/>
</dbReference>
<protein>
    <submittedName>
        <fullName evidence="2">FIG138928: iron-regulated membrane protein</fullName>
    </submittedName>
</protein>
<feature type="transmembrane region" description="Helical" evidence="1">
    <location>
        <begin position="20"/>
        <end position="41"/>
    </location>
</feature>
<feature type="transmembrane region" description="Helical" evidence="1">
    <location>
        <begin position="355"/>
        <end position="376"/>
    </location>
</feature>
<dbReference type="EMBL" id="CAADIG010000001">
    <property type="protein sequence ID" value="VFR36270.1"/>
    <property type="molecule type" value="Genomic_DNA"/>
</dbReference>